<keyword evidence="2" id="KW-0564">Palmitate</keyword>
<sequence>MRKLLLLPLVPALLACRPVGTDYRRPALPLPDRFSPPQGAGADPWSGLHDPVLDGLVREALAAGPDAAAAEARLRQARGLQGVQDAQGGPTLGFGAKATRDRLSRNGEQLANMPLPNPKVDFTSYQAGFDASWELDVFGRTRRLAEGAAARTGAAEARLADVRLMVAAEVARTCIEARAWQARIGIAAESRADLDEQVRLARLSRDAGELSDLELQGVEAARETYVAALPALETGLRQSLAALSVLTGLPVEAVRARLEPARDLVPVPPPPAAGLPSDLLDRRPDLRAAEGDLAAATADVGAAKAALYPRFTLAGNGGWTSVQSGTLLDNASRTWSLGPQLSLPLFNRGLLRSQVRANEGALDAALAAYHKAVLTALADVDVAFTRMARCEERRSSLARAEALQARAADLTERQFRAGEVSRTAVLQARRALLEQRDQGVQAQAQSLTALISIGKALGTGWTAGRP</sequence>
<dbReference type="InterPro" id="IPR010131">
    <property type="entry name" value="MdtP/NodT-like"/>
</dbReference>
<evidence type="ECO:0000313" key="3">
    <source>
        <dbReference type="EMBL" id="BDU78054.1"/>
    </source>
</evidence>
<dbReference type="Pfam" id="PF02321">
    <property type="entry name" value="OEP"/>
    <property type="match status" value="2"/>
</dbReference>
<dbReference type="PROSITE" id="PS51257">
    <property type="entry name" value="PROKAR_LIPOPROTEIN"/>
    <property type="match status" value="1"/>
</dbReference>
<dbReference type="GO" id="GO:0005886">
    <property type="term" value="C:plasma membrane"/>
    <property type="evidence" value="ECO:0007669"/>
    <property type="project" value="UniProtKB-SubCell"/>
</dbReference>
<evidence type="ECO:0000256" key="1">
    <source>
        <dbReference type="ARBA" id="ARBA00007613"/>
    </source>
</evidence>
<keyword evidence="4" id="KW-1185">Reference proteome</keyword>
<dbReference type="Proteomes" id="UP001228113">
    <property type="component" value="Chromosome"/>
</dbReference>
<dbReference type="Gene3D" id="1.20.1600.10">
    <property type="entry name" value="Outer membrane efflux proteins (OEP)"/>
    <property type="match status" value="1"/>
</dbReference>
<dbReference type="EMBL" id="AP027081">
    <property type="protein sequence ID" value="BDU78054.1"/>
    <property type="molecule type" value="Genomic_DNA"/>
</dbReference>
<dbReference type="GO" id="GO:0015562">
    <property type="term" value="F:efflux transmembrane transporter activity"/>
    <property type="evidence" value="ECO:0007669"/>
    <property type="project" value="InterPro"/>
</dbReference>
<comment type="subcellular location">
    <subcellularLocation>
        <location evidence="2">Cell membrane</location>
        <topology evidence="2">Lipid-anchor</topology>
    </subcellularLocation>
</comment>
<dbReference type="KEGG" id="msea:METESE_30120"/>
<keyword evidence="2" id="KW-0472">Membrane</keyword>
<accession>A0AA48GUK2</accession>
<dbReference type="RefSeq" id="WP_243346904.1">
    <property type="nucleotide sequence ID" value="NZ_AP027081.1"/>
</dbReference>
<evidence type="ECO:0000256" key="2">
    <source>
        <dbReference type="RuleBase" id="RU362097"/>
    </source>
</evidence>
<gene>
    <name evidence="3" type="ORF">METESE_30120</name>
</gene>
<keyword evidence="2" id="KW-0449">Lipoprotein</keyword>
<keyword evidence="2" id="KW-1134">Transmembrane beta strand</keyword>
<dbReference type="Gene3D" id="2.20.200.10">
    <property type="entry name" value="Outer membrane efflux proteins (OEP)"/>
    <property type="match status" value="1"/>
</dbReference>
<proteinExistence type="inferred from homology"/>
<comment type="similarity">
    <text evidence="1 2">Belongs to the outer membrane factor (OMF) (TC 1.B.17) family.</text>
</comment>
<protein>
    <submittedName>
        <fullName evidence="3">RND transporter</fullName>
    </submittedName>
</protein>
<dbReference type="PANTHER" id="PTHR30203">
    <property type="entry name" value="OUTER MEMBRANE CATION EFFLUX PROTEIN"/>
    <property type="match status" value="1"/>
</dbReference>
<name>A0AA48GUK2_9BACT</name>
<keyword evidence="2" id="KW-0812">Transmembrane</keyword>
<dbReference type="AlphaFoldDB" id="A0AA48GUK2"/>
<dbReference type="InterPro" id="IPR003423">
    <property type="entry name" value="OMP_efflux"/>
</dbReference>
<dbReference type="PANTHER" id="PTHR30203:SF25">
    <property type="entry name" value="OUTER MEMBRANE PROTEIN-RELATED"/>
    <property type="match status" value="1"/>
</dbReference>
<dbReference type="NCBIfam" id="TIGR01845">
    <property type="entry name" value="outer_NodT"/>
    <property type="match status" value="1"/>
</dbReference>
<evidence type="ECO:0000313" key="4">
    <source>
        <dbReference type="Proteomes" id="UP001228113"/>
    </source>
</evidence>
<organism evidence="3 4">
    <name type="scientific">Mesoterricola sediminis</name>
    <dbReference type="NCBI Taxonomy" id="2927980"/>
    <lineage>
        <taxon>Bacteria</taxon>
        <taxon>Pseudomonadati</taxon>
        <taxon>Acidobacteriota</taxon>
        <taxon>Holophagae</taxon>
        <taxon>Holophagales</taxon>
        <taxon>Holophagaceae</taxon>
        <taxon>Mesoterricola</taxon>
    </lineage>
</organism>
<dbReference type="SUPFAM" id="SSF56954">
    <property type="entry name" value="Outer membrane efflux proteins (OEP)"/>
    <property type="match status" value="1"/>
</dbReference>
<reference evidence="3" key="1">
    <citation type="journal article" date="2023" name="Int. J. Syst. Evol. Microbiol.">
        <title>Mesoterricola silvestris gen. nov., sp. nov., Mesoterricola sediminis sp. nov., Geothrix oryzae sp. nov., Geothrix edaphica sp. nov., Geothrix rubra sp. nov., and Geothrix limicola sp. nov., six novel members of Acidobacteriota isolated from soils.</title>
        <authorList>
            <person name="Itoh H."/>
            <person name="Sugisawa Y."/>
            <person name="Mise K."/>
            <person name="Xu Z."/>
            <person name="Kuniyasu M."/>
            <person name="Ushijima N."/>
            <person name="Kawano K."/>
            <person name="Kobayashi E."/>
            <person name="Shiratori Y."/>
            <person name="Masuda Y."/>
            <person name="Senoo K."/>
        </authorList>
    </citation>
    <scope>NUCLEOTIDE SEQUENCE</scope>
    <source>
        <strain evidence="3">W786</strain>
    </source>
</reference>